<dbReference type="SUPFAM" id="SSF56601">
    <property type="entry name" value="beta-lactamase/transpeptidase-like"/>
    <property type="match status" value="1"/>
</dbReference>
<dbReference type="InterPro" id="IPR001460">
    <property type="entry name" value="PCN-bd_Tpept"/>
</dbReference>
<dbReference type="PANTHER" id="PTHR30627">
    <property type="entry name" value="PEPTIDOGLYCAN D,D-TRANSPEPTIDASE"/>
    <property type="match status" value="1"/>
</dbReference>
<comment type="similarity">
    <text evidence="2">Belongs to the transpeptidase family.</text>
</comment>
<dbReference type="SUPFAM" id="SSF56519">
    <property type="entry name" value="Penicillin binding protein dimerisation domain"/>
    <property type="match status" value="1"/>
</dbReference>
<dbReference type="RefSeq" id="WP_262431934.1">
    <property type="nucleotide sequence ID" value="NZ_JACRTE010000005.1"/>
</dbReference>
<dbReference type="InterPro" id="IPR036138">
    <property type="entry name" value="PBP_dimer_sf"/>
</dbReference>
<protein>
    <submittedName>
        <fullName evidence="5">PASTA domain-containing protein</fullName>
    </submittedName>
</protein>
<keyword evidence="6" id="KW-1185">Reference proteome</keyword>
<organism evidence="5 6">
    <name type="scientific">Qingrenia yutianensis</name>
    <dbReference type="NCBI Taxonomy" id="2763676"/>
    <lineage>
        <taxon>Bacteria</taxon>
        <taxon>Bacillati</taxon>
        <taxon>Bacillota</taxon>
        <taxon>Clostridia</taxon>
        <taxon>Eubacteriales</taxon>
        <taxon>Oscillospiraceae</taxon>
        <taxon>Qingrenia</taxon>
    </lineage>
</organism>
<dbReference type="SMART" id="SM00740">
    <property type="entry name" value="PASTA"/>
    <property type="match status" value="2"/>
</dbReference>
<sequence length="727" mass="79786">MSKKSKLTLGKRSVFILFAFCAVFFALVIRIGWVQFVDGSSLQQKAVEQQTKDKVISSKRGTIYDRNMKALAQSASVDTVCATPREIAEGKNADKVASDLAEILDMEKEDVLKVITKKSSYEILKRKIDPEQSEKIRELNYKGIYLTEDSKRYYPYGNFASHVIGFVGSDNQGLNGIEMVYDKYLKGEPGRIITAKNALGSDMPYKYEKYINAQNGVNVVLTIDEVIQHFAEKELEAAVEKYNVKNGAACIVMNAKTGEILAMATKPDYDLNSPFTLNNQADIDTMNSLSGEEKTKFFNEACNKMWRNKAVCDTYEPGSTFKTFVAAMAIEENVVKDNDTFNCPGYHKVGKHTIRCHKTSGHGLETFVQGVRNSCNPVFMMVGARVGNANFKKYFDRFGFRETTGFELPGEAKGVFFADERFNETELATSSFGQGFNITPLQLVTALTAITNDGKMVRPHIVKELVDDTGKVVKSFEPEIIRDVISADTAKKVREILEGVVSEGTAKNAYIRGMRVAGKTGTSEKTPRGSRKYIASFLGFAPANNPEIIGLVMLDEPPADGLYMGGQIAAPTFQKIFDATLRYLNIDPQYTAEELTQAETTVPNVEGLSVKDAEIKFDGAGLYYKIVGNGESVISQTPKGGVIVQTESTVMLYTEENSANEAVVPSVIGKSTAEANRILTNAKLNVKVTGLTENGGETYVGSQSPEAGEKVSTGTVVTVEVLSKDVH</sequence>
<dbReference type="PROSITE" id="PS51178">
    <property type="entry name" value="PASTA"/>
    <property type="match status" value="2"/>
</dbReference>
<evidence type="ECO:0000256" key="3">
    <source>
        <dbReference type="ARBA" id="ARBA00023136"/>
    </source>
</evidence>
<dbReference type="Gene3D" id="3.30.10.20">
    <property type="match status" value="2"/>
</dbReference>
<dbReference type="Gene3D" id="3.90.1310.10">
    <property type="entry name" value="Penicillin-binding protein 2a (Domain 2)"/>
    <property type="match status" value="1"/>
</dbReference>
<dbReference type="Pfam" id="PF00905">
    <property type="entry name" value="Transpeptidase"/>
    <property type="match status" value="1"/>
</dbReference>
<keyword evidence="3" id="KW-0472">Membrane</keyword>
<name>A0A926F8Y7_9FIRM</name>
<evidence type="ECO:0000313" key="5">
    <source>
        <dbReference type="EMBL" id="MBC8596468.1"/>
    </source>
</evidence>
<dbReference type="Pfam" id="PF03793">
    <property type="entry name" value="PASTA"/>
    <property type="match status" value="2"/>
</dbReference>
<dbReference type="InterPro" id="IPR050515">
    <property type="entry name" value="Beta-lactam/transpept"/>
</dbReference>
<dbReference type="Gene3D" id="3.40.710.10">
    <property type="entry name" value="DD-peptidase/beta-lactamase superfamily"/>
    <property type="match status" value="1"/>
</dbReference>
<dbReference type="InterPro" id="IPR005543">
    <property type="entry name" value="PASTA_dom"/>
</dbReference>
<dbReference type="EMBL" id="JACRTE010000005">
    <property type="protein sequence ID" value="MBC8596468.1"/>
    <property type="molecule type" value="Genomic_DNA"/>
</dbReference>
<feature type="domain" description="PASTA" evidence="4">
    <location>
        <begin position="658"/>
        <end position="723"/>
    </location>
</feature>
<feature type="domain" description="PASTA" evidence="4">
    <location>
        <begin position="596"/>
        <end position="656"/>
    </location>
</feature>
<dbReference type="GO" id="GO:0071555">
    <property type="term" value="P:cell wall organization"/>
    <property type="evidence" value="ECO:0007669"/>
    <property type="project" value="TreeGrafter"/>
</dbReference>
<dbReference type="CDD" id="cd06577">
    <property type="entry name" value="PASTA_pknB"/>
    <property type="match status" value="1"/>
</dbReference>
<dbReference type="AlphaFoldDB" id="A0A926F8Y7"/>
<dbReference type="Proteomes" id="UP000647416">
    <property type="component" value="Unassembled WGS sequence"/>
</dbReference>
<dbReference type="GO" id="GO:0008658">
    <property type="term" value="F:penicillin binding"/>
    <property type="evidence" value="ECO:0007669"/>
    <property type="project" value="InterPro"/>
</dbReference>
<evidence type="ECO:0000259" key="4">
    <source>
        <dbReference type="PROSITE" id="PS51178"/>
    </source>
</evidence>
<dbReference type="PANTHER" id="PTHR30627:SF1">
    <property type="entry name" value="PEPTIDOGLYCAN D,D-TRANSPEPTIDASE FTSI"/>
    <property type="match status" value="1"/>
</dbReference>
<proteinExistence type="inferred from homology"/>
<evidence type="ECO:0000313" key="6">
    <source>
        <dbReference type="Proteomes" id="UP000647416"/>
    </source>
</evidence>
<reference evidence="5" key="1">
    <citation type="submission" date="2020-08" db="EMBL/GenBank/DDBJ databases">
        <title>Genome public.</title>
        <authorList>
            <person name="Liu C."/>
            <person name="Sun Q."/>
        </authorList>
    </citation>
    <scope>NUCLEOTIDE SEQUENCE</scope>
    <source>
        <strain evidence="5">NSJ-50</strain>
    </source>
</reference>
<dbReference type="Pfam" id="PF03717">
    <property type="entry name" value="PBP_dimer"/>
    <property type="match status" value="1"/>
</dbReference>
<dbReference type="Gene3D" id="1.10.150.770">
    <property type="match status" value="1"/>
</dbReference>
<evidence type="ECO:0000256" key="1">
    <source>
        <dbReference type="ARBA" id="ARBA00004370"/>
    </source>
</evidence>
<accession>A0A926F8Y7</accession>
<gene>
    <name evidence="5" type="ORF">H8706_06255</name>
</gene>
<comment type="subcellular location">
    <subcellularLocation>
        <location evidence="1">Membrane</location>
    </subcellularLocation>
</comment>
<dbReference type="CDD" id="cd06576">
    <property type="entry name" value="PASTA_Pbp2x-like_1"/>
    <property type="match status" value="1"/>
</dbReference>
<dbReference type="InterPro" id="IPR005311">
    <property type="entry name" value="PBP_dimer"/>
</dbReference>
<dbReference type="GO" id="GO:0005886">
    <property type="term" value="C:plasma membrane"/>
    <property type="evidence" value="ECO:0007669"/>
    <property type="project" value="TreeGrafter"/>
</dbReference>
<dbReference type="SUPFAM" id="SSF54184">
    <property type="entry name" value="Penicillin-binding protein 2x (pbp-2x), c-terminal domain"/>
    <property type="match status" value="2"/>
</dbReference>
<evidence type="ECO:0000256" key="2">
    <source>
        <dbReference type="ARBA" id="ARBA00007171"/>
    </source>
</evidence>
<comment type="caution">
    <text evidence="5">The sequence shown here is derived from an EMBL/GenBank/DDBJ whole genome shotgun (WGS) entry which is preliminary data.</text>
</comment>
<dbReference type="InterPro" id="IPR012338">
    <property type="entry name" value="Beta-lactam/transpept-like"/>
</dbReference>